<dbReference type="EMBL" id="CP159534">
    <property type="protein sequence ID" value="XCJ69494.1"/>
    <property type="molecule type" value="Genomic_DNA"/>
</dbReference>
<dbReference type="Pfam" id="PF19674">
    <property type="entry name" value="DUF6177"/>
    <property type="match status" value="1"/>
</dbReference>
<dbReference type="AlphaFoldDB" id="A0AAU8IN55"/>
<gene>
    <name evidence="1" type="ORF">ABII15_05740</name>
</gene>
<evidence type="ECO:0000313" key="1">
    <source>
        <dbReference type="EMBL" id="XCJ69494.1"/>
    </source>
</evidence>
<dbReference type="RefSeq" id="WP_353941181.1">
    <property type="nucleotide sequence ID" value="NZ_CP159534.1"/>
</dbReference>
<reference evidence="1" key="1">
    <citation type="submission" date="2024-06" db="EMBL/GenBank/DDBJ databases">
        <title>Streptomyces sp. strain HUAS MG91 genome sequences.</title>
        <authorList>
            <person name="Mo P."/>
        </authorList>
    </citation>
    <scope>NUCLEOTIDE SEQUENCE</scope>
    <source>
        <strain evidence="1">HUAS MG91</strain>
    </source>
</reference>
<protein>
    <submittedName>
        <fullName evidence="1">DUF6177 family protein</fullName>
    </submittedName>
</protein>
<dbReference type="KEGG" id="stac:ABII15_05740"/>
<proteinExistence type="predicted"/>
<dbReference type="InterPro" id="IPR046175">
    <property type="entry name" value="DUF6177"/>
</dbReference>
<accession>A0AAU8IN55</accession>
<sequence>MTKDIIALTPKMPDTSALLAALHAGGPDLTLSTTDDGAVIHLCTAAGRPLVSVEAPLLIHTPGEAERLLGPQPGSPEPPFWWIEIRASSAIPEAEHLAASISARLTLLLGGITWPPGEKSTAVVNTAAPHEEVTAAPASTGALPIVDVLTDSTAVVLADRPVLGLTTWLSDILRITTAANRALHIVTPPHVRLTLPLRQALGGAPNRWVIQNPQGGYYDGLSGAQLTWQGGTFTPAGDGTVADAFTTGAATTTERQLTVAFRTLHTPDADLALGAALETAWRHLTGTPPTGWGTAEPANLPWSPRQLTALARDRAPDPTHTIAIGTPDRPAIATHRTTRTAVGVTEDTTLTVGYGAEVPVLLDAIEPLAAEMVAAHSLTTMLTTLRAGRSDLTLPASLEAPPIPVAFTLGAQEVQAIGLAYARRPPVAVTPAQLGAAARPALHYLLGNGTDHGAWNSLQHLVAHLKRPSSATH</sequence>
<name>A0AAU8IN55_9ACTN</name>
<organism evidence="1">
    <name type="scientific">Streptomyces tabacisoli</name>
    <dbReference type="NCBI Taxonomy" id="3156398"/>
    <lineage>
        <taxon>Bacteria</taxon>
        <taxon>Bacillati</taxon>
        <taxon>Actinomycetota</taxon>
        <taxon>Actinomycetes</taxon>
        <taxon>Kitasatosporales</taxon>
        <taxon>Streptomycetaceae</taxon>
        <taxon>Streptomyces</taxon>
    </lineage>
</organism>